<evidence type="ECO:0000313" key="3">
    <source>
        <dbReference type="EMBL" id="VDI08323.1"/>
    </source>
</evidence>
<name>A0A8B6CP60_MYTGA</name>
<organism evidence="3 4">
    <name type="scientific">Mytilus galloprovincialis</name>
    <name type="common">Mediterranean mussel</name>
    <dbReference type="NCBI Taxonomy" id="29158"/>
    <lineage>
        <taxon>Eukaryota</taxon>
        <taxon>Metazoa</taxon>
        <taxon>Spiralia</taxon>
        <taxon>Lophotrochozoa</taxon>
        <taxon>Mollusca</taxon>
        <taxon>Bivalvia</taxon>
        <taxon>Autobranchia</taxon>
        <taxon>Pteriomorphia</taxon>
        <taxon>Mytilida</taxon>
        <taxon>Mytiloidea</taxon>
        <taxon>Mytilidae</taxon>
        <taxon>Mytilinae</taxon>
        <taxon>Mytilus</taxon>
    </lineage>
</organism>
<keyword evidence="2" id="KW-1133">Transmembrane helix</keyword>
<protein>
    <submittedName>
        <fullName evidence="3">Uncharacterized protein</fullName>
    </submittedName>
</protein>
<gene>
    <name evidence="3" type="ORF">MGAL_10B092100</name>
</gene>
<dbReference type="AlphaFoldDB" id="A0A8B6CP60"/>
<feature type="region of interest" description="Disordered" evidence="1">
    <location>
        <begin position="1"/>
        <end position="38"/>
    </location>
</feature>
<dbReference type="CDD" id="cd09275">
    <property type="entry name" value="RNase_HI_RT_DIRS1"/>
    <property type="match status" value="1"/>
</dbReference>
<dbReference type="PANTHER" id="PTHR33050:SF8">
    <property type="entry name" value="REVERSE TRANSCRIPTASE DOMAIN-CONTAINING PROTEIN"/>
    <property type="match status" value="1"/>
</dbReference>
<sequence>MLRRGTRKRTESARAGVRRTSVVSKGVSSRASVQSSMTVTRPEAIYTNSGHDGAAIPTTSTVSTTRMLMPTFSSNQDNSVHIPDMLPWQPRRAIDLQPTVDNTQFVSQTENTWITNETLHLYTDNCGNSALGCGAYFDGKWAQYKWPEAWSNMPIMRDITFLELVPIVLAMFIWASNFQNRKILFRIDNMELVSIINKRTAKSKRVMAFIRPLVLFTMQHNIQFKAQHIDGCKNEIADSISRFQLKRFRELAPGAESVLENNPEEFRDLILSLKQTD</sequence>
<proteinExistence type="predicted"/>
<dbReference type="PANTHER" id="PTHR33050">
    <property type="entry name" value="REVERSE TRANSCRIPTASE DOMAIN-CONTAINING PROTEIN"/>
    <property type="match status" value="1"/>
</dbReference>
<evidence type="ECO:0000313" key="4">
    <source>
        <dbReference type="Proteomes" id="UP000596742"/>
    </source>
</evidence>
<reference evidence="3" key="1">
    <citation type="submission" date="2018-11" db="EMBL/GenBank/DDBJ databases">
        <authorList>
            <person name="Alioto T."/>
            <person name="Alioto T."/>
        </authorList>
    </citation>
    <scope>NUCLEOTIDE SEQUENCE</scope>
</reference>
<dbReference type="EMBL" id="UYJE01002161">
    <property type="protein sequence ID" value="VDI08323.1"/>
    <property type="molecule type" value="Genomic_DNA"/>
</dbReference>
<dbReference type="InterPro" id="IPR052055">
    <property type="entry name" value="Hepadnavirus_pol/RT"/>
</dbReference>
<evidence type="ECO:0000256" key="1">
    <source>
        <dbReference type="SAM" id="MobiDB-lite"/>
    </source>
</evidence>
<dbReference type="Proteomes" id="UP000596742">
    <property type="component" value="Unassembled WGS sequence"/>
</dbReference>
<keyword evidence="2" id="KW-0472">Membrane</keyword>
<keyword evidence="2" id="KW-0812">Transmembrane</keyword>
<dbReference type="OrthoDB" id="411544at2759"/>
<keyword evidence="4" id="KW-1185">Reference proteome</keyword>
<feature type="transmembrane region" description="Helical" evidence="2">
    <location>
        <begin position="159"/>
        <end position="176"/>
    </location>
</feature>
<accession>A0A8B6CP60</accession>
<comment type="caution">
    <text evidence="3">The sequence shown here is derived from an EMBL/GenBank/DDBJ whole genome shotgun (WGS) entry which is preliminary data.</text>
</comment>
<feature type="compositionally biased region" description="Polar residues" evidence="1">
    <location>
        <begin position="21"/>
        <end position="38"/>
    </location>
</feature>
<evidence type="ECO:0000256" key="2">
    <source>
        <dbReference type="SAM" id="Phobius"/>
    </source>
</evidence>